<feature type="domain" description="HTH tetR-type" evidence="6">
    <location>
        <begin position="9"/>
        <end position="69"/>
    </location>
</feature>
<dbReference type="InterPro" id="IPR009057">
    <property type="entry name" value="Homeodomain-like_sf"/>
</dbReference>
<keyword evidence="2" id="KW-0805">Transcription regulation</keyword>
<evidence type="ECO:0000256" key="2">
    <source>
        <dbReference type="ARBA" id="ARBA00023015"/>
    </source>
</evidence>
<name>A0ABW4I9Z0_9SPHI</name>
<dbReference type="Gene3D" id="1.10.357.10">
    <property type="entry name" value="Tetracycline Repressor, domain 2"/>
    <property type="match status" value="1"/>
</dbReference>
<dbReference type="SUPFAM" id="SSF46689">
    <property type="entry name" value="Homeodomain-like"/>
    <property type="match status" value="1"/>
</dbReference>
<evidence type="ECO:0000259" key="6">
    <source>
        <dbReference type="PROSITE" id="PS50977"/>
    </source>
</evidence>
<dbReference type="PROSITE" id="PS50977">
    <property type="entry name" value="HTH_TETR_2"/>
    <property type="match status" value="1"/>
</dbReference>
<dbReference type="RefSeq" id="WP_379661202.1">
    <property type="nucleotide sequence ID" value="NZ_JBHUDG010000003.1"/>
</dbReference>
<keyword evidence="3 5" id="KW-0238">DNA-binding</keyword>
<protein>
    <submittedName>
        <fullName evidence="7">TetR/AcrR family transcriptional regulator</fullName>
    </submittedName>
</protein>
<gene>
    <name evidence="7" type="ORF">ACFSAH_02955</name>
</gene>
<evidence type="ECO:0000313" key="8">
    <source>
        <dbReference type="Proteomes" id="UP001597118"/>
    </source>
</evidence>
<organism evidence="7 8">
    <name type="scientific">Pseudopedobacter beijingensis</name>
    <dbReference type="NCBI Taxonomy" id="1207056"/>
    <lineage>
        <taxon>Bacteria</taxon>
        <taxon>Pseudomonadati</taxon>
        <taxon>Bacteroidota</taxon>
        <taxon>Sphingobacteriia</taxon>
        <taxon>Sphingobacteriales</taxon>
        <taxon>Sphingobacteriaceae</taxon>
        <taxon>Pseudopedobacter</taxon>
    </lineage>
</organism>
<evidence type="ECO:0000256" key="3">
    <source>
        <dbReference type="ARBA" id="ARBA00023125"/>
    </source>
</evidence>
<dbReference type="PANTHER" id="PTHR30055">
    <property type="entry name" value="HTH-TYPE TRANSCRIPTIONAL REGULATOR RUTR"/>
    <property type="match status" value="1"/>
</dbReference>
<evidence type="ECO:0000256" key="4">
    <source>
        <dbReference type="ARBA" id="ARBA00023163"/>
    </source>
</evidence>
<dbReference type="Proteomes" id="UP001597118">
    <property type="component" value="Unassembled WGS sequence"/>
</dbReference>
<evidence type="ECO:0000313" key="7">
    <source>
        <dbReference type="EMBL" id="MFD1628817.1"/>
    </source>
</evidence>
<dbReference type="Gene3D" id="1.10.10.60">
    <property type="entry name" value="Homeodomain-like"/>
    <property type="match status" value="1"/>
</dbReference>
<dbReference type="InterPro" id="IPR050109">
    <property type="entry name" value="HTH-type_TetR-like_transc_reg"/>
</dbReference>
<dbReference type="InterPro" id="IPR001647">
    <property type="entry name" value="HTH_TetR"/>
</dbReference>
<proteinExistence type="predicted"/>
<keyword evidence="1" id="KW-0678">Repressor</keyword>
<sequence length="199" mass="22909">MAGLDIKDDSLNCEILHAAKNLFSRFGLKKTTMDDVAKAVGKGKSTLYYYYPGKTELFEAVIREEMENAVKQVRLAVNHETEAKKKFEAYLVSRLKLRERYNNLSCVVFDEVFDNLREILRLKKEFESTHIEFIKEIIKSGMQAGDFKKMTEEEVDFFANWTNAAFNGLETPSQNSLYLIESEESCKRLAHVILSGINK</sequence>
<reference evidence="8" key="1">
    <citation type="journal article" date="2019" name="Int. J. Syst. Evol. Microbiol.">
        <title>The Global Catalogue of Microorganisms (GCM) 10K type strain sequencing project: providing services to taxonomists for standard genome sequencing and annotation.</title>
        <authorList>
            <consortium name="The Broad Institute Genomics Platform"/>
            <consortium name="The Broad Institute Genome Sequencing Center for Infectious Disease"/>
            <person name="Wu L."/>
            <person name="Ma J."/>
        </authorList>
    </citation>
    <scope>NUCLEOTIDE SEQUENCE [LARGE SCALE GENOMIC DNA]</scope>
    <source>
        <strain evidence="8">CCUG 53762</strain>
    </source>
</reference>
<comment type="caution">
    <text evidence="7">The sequence shown here is derived from an EMBL/GenBank/DDBJ whole genome shotgun (WGS) entry which is preliminary data.</text>
</comment>
<evidence type="ECO:0000256" key="1">
    <source>
        <dbReference type="ARBA" id="ARBA00022491"/>
    </source>
</evidence>
<dbReference type="EMBL" id="JBHUDG010000003">
    <property type="protein sequence ID" value="MFD1628817.1"/>
    <property type="molecule type" value="Genomic_DNA"/>
</dbReference>
<keyword evidence="8" id="KW-1185">Reference proteome</keyword>
<dbReference type="PRINTS" id="PR00455">
    <property type="entry name" value="HTHTETR"/>
</dbReference>
<evidence type="ECO:0000256" key="5">
    <source>
        <dbReference type="PROSITE-ProRule" id="PRU00335"/>
    </source>
</evidence>
<dbReference type="PANTHER" id="PTHR30055:SF175">
    <property type="entry name" value="HTH-TYPE TRANSCRIPTIONAL REPRESSOR KSTR2"/>
    <property type="match status" value="1"/>
</dbReference>
<feature type="DNA-binding region" description="H-T-H motif" evidence="5">
    <location>
        <begin position="32"/>
        <end position="51"/>
    </location>
</feature>
<dbReference type="Pfam" id="PF00440">
    <property type="entry name" value="TetR_N"/>
    <property type="match status" value="1"/>
</dbReference>
<accession>A0ABW4I9Z0</accession>
<keyword evidence="4" id="KW-0804">Transcription</keyword>